<evidence type="ECO:0000259" key="2">
    <source>
        <dbReference type="Pfam" id="PF25202"/>
    </source>
</evidence>
<dbReference type="PANTHER" id="PTHR35149:SF1">
    <property type="entry name" value="DUF5655 DOMAIN-CONTAINING PROTEIN"/>
    <property type="match status" value="1"/>
</dbReference>
<dbReference type="Pfam" id="PF03235">
    <property type="entry name" value="GmrSD_N"/>
    <property type="match status" value="1"/>
</dbReference>
<accession>A0A395U3M3</accession>
<name>A0A395U3M3_VIBCL</name>
<evidence type="ECO:0000313" key="4">
    <source>
        <dbReference type="Proteomes" id="UP000266701"/>
    </source>
</evidence>
<dbReference type="InterPro" id="IPR004919">
    <property type="entry name" value="GmrSD_N"/>
</dbReference>
<dbReference type="EMBL" id="MCBA01000001">
    <property type="protein sequence ID" value="RGP92411.1"/>
    <property type="molecule type" value="Genomic_DNA"/>
</dbReference>
<dbReference type="Pfam" id="PF25202">
    <property type="entry name" value="DUF7834"/>
    <property type="match status" value="1"/>
</dbReference>
<protein>
    <submittedName>
        <fullName evidence="3">Uncharacterized protein</fullName>
    </submittedName>
</protein>
<feature type="domain" description="GmrSD restriction endonucleases N-terminal" evidence="1">
    <location>
        <begin position="20"/>
        <end position="203"/>
    </location>
</feature>
<comment type="caution">
    <text evidence="3">The sequence shown here is derived from an EMBL/GenBank/DDBJ whole genome shotgun (WGS) entry which is preliminary data.</text>
</comment>
<dbReference type="InterPro" id="IPR057156">
    <property type="entry name" value="DUF7834"/>
</dbReference>
<evidence type="ECO:0000259" key="1">
    <source>
        <dbReference type="Pfam" id="PF03235"/>
    </source>
</evidence>
<evidence type="ECO:0000313" key="3">
    <source>
        <dbReference type="EMBL" id="RGP92411.1"/>
    </source>
</evidence>
<dbReference type="RefSeq" id="WP_113623741.1">
    <property type="nucleotide sequence ID" value="NZ_JACFTP010000036.1"/>
</dbReference>
<dbReference type="PANTHER" id="PTHR35149">
    <property type="entry name" value="SLL5132 PROTEIN"/>
    <property type="match status" value="1"/>
</dbReference>
<dbReference type="Proteomes" id="UP000266701">
    <property type="component" value="Unassembled WGS sequence"/>
</dbReference>
<feature type="domain" description="DUF7834" evidence="2">
    <location>
        <begin position="218"/>
        <end position="459"/>
    </location>
</feature>
<sequence length="474" mass="55480">MHRLNQKIISVADLLAIPELRIPAYQRPYKWTQKNLNDLLADLRRYRDKSAYRLGTVVFHHHYGEQESKPIETLDIVDGQQRTLTLLLLVKAILVEREQDGIKLVREDVNKKLDLLAPQIDAFMERQTFNSDISHNNLHQNYLAARREVSQSSFSEDDVYFLLNDCQLVCFVLKDVSEAFQFFDSQNARGRDLDPHDLLKAFHLREFSEAEADLKAITVGHWESLDSTTLSNTFANYLYRIRQWAEGKSAQHFNKNKVAVFKGVNLDSIGVYPYTESLRIAHYFVDDYNSQYQRQIDHQKMRFPFHLDQMVINGRRFFEMINYYQQLICQVIDDEHHGRNGKQITLMGAVLDERASTIIHVLNNYPSRYRTGDKYIRNLFDCALIYYIDKFGTQDISAAIEKLFVWAYGCRLRMQVVQLATMDNHARENNLFKLIKNAIHPVDVLNHPLETIKNVKGTKLDAIVGLFKELKYYE</sequence>
<proteinExistence type="predicted"/>
<gene>
    <name evidence="3" type="ORF">BC353_00045</name>
</gene>
<dbReference type="AlphaFoldDB" id="A0A395U3M3"/>
<reference evidence="3 4" key="1">
    <citation type="journal article" date="2017" name="Emerg. Infect. Dis.">
        <title>Carbapenemase VCC-1-Producing Vibrio cholerae in Coastal Waters of Germany.</title>
        <authorList>
            <person name="Hammerl J.A."/>
            <person name="Jackel C."/>
            <person name="Bortolaia V."/>
            <person name="Schwartz K."/>
            <person name="Bier N."/>
            <person name="Hendriksen R.S."/>
            <person name="Guerra B."/>
            <person name="Strauch E."/>
        </authorList>
    </citation>
    <scope>NUCLEOTIDE SEQUENCE [LARGE SCALE GENOMIC DNA]</scope>
    <source>
        <strain evidence="3 4">VN-2825</strain>
    </source>
</reference>
<organism evidence="3 4">
    <name type="scientific">Vibrio cholerae</name>
    <dbReference type="NCBI Taxonomy" id="666"/>
    <lineage>
        <taxon>Bacteria</taxon>
        <taxon>Pseudomonadati</taxon>
        <taxon>Pseudomonadota</taxon>
        <taxon>Gammaproteobacteria</taxon>
        <taxon>Vibrionales</taxon>
        <taxon>Vibrionaceae</taxon>
        <taxon>Vibrio</taxon>
    </lineage>
</organism>